<feature type="domain" description="ISXO2-like transposase" evidence="1">
    <location>
        <begin position="140"/>
        <end position="299"/>
    </location>
</feature>
<dbReference type="STRING" id="228410.NE0134"/>
<organism evidence="2 4">
    <name type="scientific">Nitrosomonas europaea (strain ATCC 19718 / CIP 103999 / KCTC 2705 / NBRC 14298)</name>
    <dbReference type="NCBI Taxonomy" id="228410"/>
    <lineage>
        <taxon>Bacteria</taxon>
        <taxon>Pseudomonadati</taxon>
        <taxon>Pseudomonadota</taxon>
        <taxon>Betaproteobacteria</taxon>
        <taxon>Nitrosomonadales</taxon>
        <taxon>Nitrosomonadaceae</taxon>
        <taxon>Nitrosomonas</taxon>
    </lineage>
</organism>
<dbReference type="EMBL" id="AL954747">
    <property type="protein sequence ID" value="CAD84045.1"/>
    <property type="molecule type" value="Genomic_DNA"/>
</dbReference>
<evidence type="ECO:0000313" key="4">
    <source>
        <dbReference type="Proteomes" id="UP000001416"/>
    </source>
</evidence>
<sequence length="323" mass="37060">MKASDFREWVGKITQLSRGQKEQTKHKLGGMVPRIEVAKWLESSFEPICPVCQSNHFYRWGYQAGLQRFYCRMCKHTFTAISGTPLARLRHKDQWLNYSAALIEGLTVRASARQCRIDKNTSFRWRHRFLTLPAAAKANHLEGIVEADETFFPVSCKGQRQLDRPPRKRGKQIHMRGTGKDQVPVLIVRDRSGATADFMLDAIDRKAIEPPLRTVLEKDVIFCSDGAAVYRSVARSLGITHRPVNLAAGVRVIAGVYHIQNVNAYHSRLKQWMKRFHGVATRYLENYLGWFRWLDQQENLSSPIVPLQAALGRENQFQLLTNT</sequence>
<dbReference type="SMART" id="SM01126">
    <property type="entry name" value="DDE_Tnp_IS1595"/>
    <property type="match status" value="1"/>
</dbReference>
<dbReference type="InterPro" id="IPR024445">
    <property type="entry name" value="Tnp_ISXO2-like"/>
</dbReference>
<dbReference type="PANTHER" id="PTHR33293">
    <property type="entry name" value="INSERTION ELEMENT IS1 1 PROTEIN INSB-RELATED"/>
    <property type="match status" value="1"/>
</dbReference>
<gene>
    <name evidence="2" type="ordered locus">NE0134</name>
    <name evidence="3" type="ordered locus">NE0744</name>
</gene>
<dbReference type="Pfam" id="PF12762">
    <property type="entry name" value="DDE_Tnp_IS1595"/>
    <property type="match status" value="1"/>
</dbReference>
<protein>
    <submittedName>
        <fullName evidence="2">Transposase</fullName>
    </submittedName>
</protein>
<evidence type="ECO:0000259" key="1">
    <source>
        <dbReference type="SMART" id="SM01126"/>
    </source>
</evidence>
<dbReference type="eggNOG" id="COG3677">
    <property type="taxonomic scope" value="Bacteria"/>
</dbReference>
<dbReference type="RefSeq" id="WP_011110782.1">
    <property type="nucleotide sequence ID" value="NC_004757.1"/>
</dbReference>
<dbReference type="InterPro" id="IPR051354">
    <property type="entry name" value="Transposase_27_IS1"/>
</dbReference>
<name>Q81ZP0_NITEU</name>
<evidence type="ECO:0000313" key="2">
    <source>
        <dbReference type="EMBL" id="CAD84045.1"/>
    </source>
</evidence>
<evidence type="ECO:0000313" key="3">
    <source>
        <dbReference type="EMBL" id="CAD84655.1"/>
    </source>
</evidence>
<dbReference type="EMBL" id="AL954747">
    <property type="protein sequence ID" value="CAD84655.1"/>
    <property type="molecule type" value="Genomic_DNA"/>
</dbReference>
<accession>Q81ZP0</accession>
<dbReference type="OrthoDB" id="8964415at2"/>
<dbReference type="GeneID" id="87103937"/>
<dbReference type="KEGG" id="neu:NE0134"/>
<dbReference type="AlphaFoldDB" id="Q81ZP0"/>
<reference evidence="2 4" key="1">
    <citation type="journal article" date="2003" name="J. Bacteriol.">
        <title>Complete genome sequence of the ammonia-oxidizing bacterium and obligate chemolithoautotroph Nitrosomonas europaea.</title>
        <authorList>
            <person name="Chain P."/>
            <person name="Lamerdin J."/>
            <person name="Larimer F."/>
            <person name="Regala W."/>
            <person name="Land M."/>
            <person name="Hauser L."/>
            <person name="Hooper A."/>
            <person name="Klotz M."/>
            <person name="Norton J."/>
            <person name="Sayavedra-Soto L."/>
            <person name="Arciero D."/>
            <person name="Hommes N."/>
            <person name="Whittaker M."/>
            <person name="Arp D."/>
        </authorList>
    </citation>
    <scope>NUCLEOTIDE SEQUENCE [LARGE SCALE GENOMIC DNA]</scope>
    <source>
        <strain evidence="2">ATCC 19718</strain>
        <strain evidence="4">ATCC 19718 / CIP 103999 / KCTC 2705 / NBRC 14298</strain>
    </source>
</reference>
<keyword evidence="4" id="KW-1185">Reference proteome</keyword>
<dbReference type="NCBIfam" id="NF033547">
    <property type="entry name" value="transpos_IS1595"/>
    <property type="match status" value="1"/>
</dbReference>
<dbReference type="KEGG" id="neu:NE0744"/>
<dbReference type="HOGENOM" id="CLU_048546_0_1_4"/>
<dbReference type="Proteomes" id="UP000001416">
    <property type="component" value="Chromosome"/>
</dbReference>
<proteinExistence type="predicted"/>
<dbReference type="PANTHER" id="PTHR33293:SF1">
    <property type="entry name" value="INSERTION ELEMENT IS1 1 PROTEIN INSB-RELATED"/>
    <property type="match status" value="1"/>
</dbReference>